<feature type="compositionally biased region" description="Pro residues" evidence="1">
    <location>
        <begin position="166"/>
        <end position="180"/>
    </location>
</feature>
<evidence type="ECO:0000313" key="4">
    <source>
        <dbReference type="Proteomes" id="UP000466681"/>
    </source>
</evidence>
<dbReference type="EMBL" id="AP022560">
    <property type="protein sequence ID" value="BBX00508.1"/>
    <property type="molecule type" value="Genomic_DNA"/>
</dbReference>
<keyword evidence="4" id="KW-1185">Reference proteome</keyword>
<feature type="compositionally biased region" description="Pro residues" evidence="1">
    <location>
        <begin position="63"/>
        <end position="75"/>
    </location>
</feature>
<name>A0AAD1H7V6_9MYCO</name>
<evidence type="ECO:0000313" key="3">
    <source>
        <dbReference type="EMBL" id="BBX00508.1"/>
    </source>
</evidence>
<feature type="compositionally biased region" description="Pro residues" evidence="1">
    <location>
        <begin position="119"/>
        <end position="132"/>
    </location>
</feature>
<keyword evidence="2" id="KW-0732">Signal</keyword>
<evidence type="ECO:0000256" key="1">
    <source>
        <dbReference type="SAM" id="MobiDB-lite"/>
    </source>
</evidence>
<feature type="chain" id="PRO_5042053644" evidence="2">
    <location>
        <begin position="35"/>
        <end position="201"/>
    </location>
</feature>
<feature type="signal peptide" evidence="2">
    <location>
        <begin position="1"/>
        <end position="34"/>
    </location>
</feature>
<protein>
    <submittedName>
        <fullName evidence="3">Uncharacterized protein</fullName>
    </submittedName>
</protein>
<dbReference type="KEGG" id="mmor:MMOR_14440"/>
<reference evidence="3 4" key="1">
    <citation type="journal article" date="2019" name="Emerg. Microbes Infect.">
        <title>Comprehensive subspecies identification of 175 nontuberculous mycobacteria species based on 7547 genomic profiles.</title>
        <authorList>
            <person name="Matsumoto Y."/>
            <person name="Kinjo T."/>
            <person name="Motooka D."/>
            <person name="Nabeya D."/>
            <person name="Jung N."/>
            <person name="Uechi K."/>
            <person name="Horii T."/>
            <person name="Iida T."/>
            <person name="Fujita J."/>
            <person name="Nakamura S."/>
        </authorList>
    </citation>
    <scope>NUCLEOTIDE SEQUENCE [LARGE SCALE GENOMIC DNA]</scope>
    <source>
        <strain evidence="3 4">JCM 6375</strain>
    </source>
</reference>
<dbReference type="AlphaFoldDB" id="A0AAD1H7V6"/>
<accession>A0AAD1H7V6</accession>
<dbReference type="RefSeq" id="WP_083157816.1">
    <property type="nucleotide sequence ID" value="NZ_AP022560.1"/>
</dbReference>
<proteinExistence type="predicted"/>
<gene>
    <name evidence="3" type="ORF">MMOR_14440</name>
</gene>
<evidence type="ECO:0000256" key="2">
    <source>
        <dbReference type="SAM" id="SignalP"/>
    </source>
</evidence>
<organism evidence="3 4">
    <name type="scientific">Mycolicibacterium moriokaense</name>
    <dbReference type="NCBI Taxonomy" id="39691"/>
    <lineage>
        <taxon>Bacteria</taxon>
        <taxon>Bacillati</taxon>
        <taxon>Actinomycetota</taxon>
        <taxon>Actinomycetes</taxon>
        <taxon>Mycobacteriales</taxon>
        <taxon>Mycobacteriaceae</taxon>
        <taxon>Mycolicibacterium</taxon>
    </lineage>
</organism>
<dbReference type="Proteomes" id="UP000466681">
    <property type="component" value="Chromosome"/>
</dbReference>
<feature type="compositionally biased region" description="Low complexity" evidence="1">
    <location>
        <begin position="152"/>
        <end position="165"/>
    </location>
</feature>
<feature type="region of interest" description="Disordered" evidence="1">
    <location>
        <begin position="36"/>
        <end position="201"/>
    </location>
</feature>
<sequence>MSGYTSSLRRVAGIAATAAVIGMGALVAATQAGAQPAAPSVPGQTPAPGQPVMEVPGAEPVAAPAPPPVGPPPVPEIANPQYGQGNTGGPLGFLRDAWHMAQDPYSFTGPMQPGDIKPSVPPPGAGPAPQLPPGYQSLTDPASNGPAPTKVYEGGPPLPEGYYPLTGPPPPGYFDPPPDPSVQQPVDPNALPANGPIAPRP</sequence>